<dbReference type="CDD" id="cd11642">
    <property type="entry name" value="SUMT"/>
    <property type="match status" value="1"/>
</dbReference>
<evidence type="ECO:0000313" key="9">
    <source>
        <dbReference type="Proteomes" id="UP001589774"/>
    </source>
</evidence>
<dbReference type="Gene3D" id="3.30.950.10">
    <property type="entry name" value="Methyltransferase, Cobalt-precorrin-4 Transmethylase, Domain 2"/>
    <property type="match status" value="1"/>
</dbReference>
<evidence type="ECO:0000256" key="5">
    <source>
        <dbReference type="ARBA" id="ARBA00023244"/>
    </source>
</evidence>
<evidence type="ECO:0000256" key="3">
    <source>
        <dbReference type="ARBA" id="ARBA00022679"/>
    </source>
</evidence>
<gene>
    <name evidence="8" type="primary">cobA</name>
    <name evidence="8" type="ORF">ACFFI0_14120</name>
</gene>
<name>A0ABV6HKQ0_9SPHI</name>
<dbReference type="EC" id="2.1.1.107" evidence="1"/>
<comment type="pathway">
    <text evidence="6">Porphyrin-containing compound metabolism; siroheme biosynthesis; precorrin-2 from uroporphyrinogen III: step 1/1.</text>
</comment>
<dbReference type="NCBIfam" id="NF004790">
    <property type="entry name" value="PRK06136.1"/>
    <property type="match status" value="1"/>
</dbReference>
<accession>A0ABV6HKQ0</accession>
<dbReference type="InterPro" id="IPR014776">
    <property type="entry name" value="4pyrrole_Mease_sub2"/>
</dbReference>
<evidence type="ECO:0000256" key="2">
    <source>
        <dbReference type="ARBA" id="ARBA00022603"/>
    </source>
</evidence>
<comment type="caution">
    <text evidence="8">The sequence shown here is derived from an EMBL/GenBank/DDBJ whole genome shotgun (WGS) entry which is preliminary data.</text>
</comment>
<dbReference type="PANTHER" id="PTHR45790:SF3">
    <property type="entry name" value="S-ADENOSYL-L-METHIONINE-DEPENDENT UROPORPHYRINOGEN III METHYLTRANSFERASE, CHLOROPLASTIC"/>
    <property type="match status" value="1"/>
</dbReference>
<evidence type="ECO:0000313" key="8">
    <source>
        <dbReference type="EMBL" id="MFC0319452.1"/>
    </source>
</evidence>
<organism evidence="8 9">
    <name type="scientific">Olivibacter oleidegradans</name>
    <dbReference type="NCBI Taxonomy" id="760123"/>
    <lineage>
        <taxon>Bacteria</taxon>
        <taxon>Pseudomonadati</taxon>
        <taxon>Bacteroidota</taxon>
        <taxon>Sphingobacteriia</taxon>
        <taxon>Sphingobacteriales</taxon>
        <taxon>Sphingobacteriaceae</taxon>
        <taxon>Olivibacter</taxon>
    </lineage>
</organism>
<dbReference type="Pfam" id="PF00590">
    <property type="entry name" value="TP_methylase"/>
    <property type="match status" value="1"/>
</dbReference>
<dbReference type="InterPro" id="IPR050161">
    <property type="entry name" value="Siro_Cobalamin_biosynth"/>
</dbReference>
<dbReference type="EMBL" id="JBHLWO010000002">
    <property type="protein sequence ID" value="MFC0319452.1"/>
    <property type="molecule type" value="Genomic_DNA"/>
</dbReference>
<dbReference type="InterPro" id="IPR035996">
    <property type="entry name" value="4pyrrol_Methylase_sf"/>
</dbReference>
<evidence type="ECO:0000256" key="6">
    <source>
        <dbReference type="ARBA" id="ARBA00025705"/>
    </source>
</evidence>
<sequence>MKRPKITLVGAGPGDPELLSLAGARALETADVVLYDALVNPAILAYAKKNIKKIFVGKRAGCHSYVQDNINKMLVDFANSYGHVVRLKGGDPYIFGRGSEELQFAKSKNIETSVIPGVSSAIAVAELAGISLINKNGSSDFWVITGSTKDGGLSRDLYLAAKLDQTVVILMGIQHIEKIVELYKMEGRGSLPIAIIQNGSLDNQRMVFSTIETVLHEIADKQVLTPAILVIGKSAAIERC</sequence>
<dbReference type="RefSeq" id="WP_130855937.1">
    <property type="nucleotide sequence ID" value="NZ_JBHLWO010000002.1"/>
</dbReference>
<keyword evidence="5" id="KW-0627">Porphyrin biosynthesis</keyword>
<proteinExistence type="predicted"/>
<dbReference type="Proteomes" id="UP001589774">
    <property type="component" value="Unassembled WGS sequence"/>
</dbReference>
<dbReference type="GO" id="GO:0004851">
    <property type="term" value="F:uroporphyrin-III C-methyltransferase activity"/>
    <property type="evidence" value="ECO:0007669"/>
    <property type="project" value="UniProtKB-EC"/>
</dbReference>
<evidence type="ECO:0000256" key="4">
    <source>
        <dbReference type="ARBA" id="ARBA00022691"/>
    </source>
</evidence>
<protein>
    <recommendedName>
        <fullName evidence="1">uroporphyrinogen-III C-methyltransferase</fullName>
        <ecNumber evidence="1">2.1.1.107</ecNumber>
    </recommendedName>
</protein>
<feature type="domain" description="Tetrapyrrole methylase" evidence="7">
    <location>
        <begin position="5"/>
        <end position="214"/>
    </location>
</feature>
<reference evidence="8 9" key="1">
    <citation type="submission" date="2024-09" db="EMBL/GenBank/DDBJ databases">
        <authorList>
            <person name="Sun Q."/>
            <person name="Mori K."/>
        </authorList>
    </citation>
    <scope>NUCLEOTIDE SEQUENCE [LARGE SCALE GENOMIC DNA]</scope>
    <source>
        <strain evidence="8 9">CCM 7765</strain>
    </source>
</reference>
<keyword evidence="2 8" id="KW-0489">Methyltransferase</keyword>
<dbReference type="PANTHER" id="PTHR45790">
    <property type="entry name" value="SIROHEME SYNTHASE-RELATED"/>
    <property type="match status" value="1"/>
</dbReference>
<dbReference type="InterPro" id="IPR014777">
    <property type="entry name" value="4pyrrole_Mease_sub1"/>
</dbReference>
<keyword evidence="9" id="KW-1185">Reference proteome</keyword>
<dbReference type="NCBIfam" id="TIGR01469">
    <property type="entry name" value="cobA_cysG_Cterm"/>
    <property type="match status" value="1"/>
</dbReference>
<keyword evidence="3 8" id="KW-0808">Transferase</keyword>
<keyword evidence="4" id="KW-0949">S-adenosyl-L-methionine</keyword>
<dbReference type="GO" id="GO:0032259">
    <property type="term" value="P:methylation"/>
    <property type="evidence" value="ECO:0007669"/>
    <property type="project" value="UniProtKB-KW"/>
</dbReference>
<dbReference type="InterPro" id="IPR000878">
    <property type="entry name" value="4pyrrol_Mease"/>
</dbReference>
<dbReference type="Gene3D" id="3.40.1010.10">
    <property type="entry name" value="Cobalt-precorrin-4 Transmethylase, Domain 1"/>
    <property type="match status" value="1"/>
</dbReference>
<evidence type="ECO:0000256" key="1">
    <source>
        <dbReference type="ARBA" id="ARBA00012162"/>
    </source>
</evidence>
<dbReference type="InterPro" id="IPR006366">
    <property type="entry name" value="CobA/CysG_C"/>
</dbReference>
<evidence type="ECO:0000259" key="7">
    <source>
        <dbReference type="Pfam" id="PF00590"/>
    </source>
</evidence>
<dbReference type="SUPFAM" id="SSF53790">
    <property type="entry name" value="Tetrapyrrole methylase"/>
    <property type="match status" value="1"/>
</dbReference>